<protein>
    <submittedName>
        <fullName evidence="1">Uncharacterized protein</fullName>
    </submittedName>
</protein>
<dbReference type="AlphaFoldDB" id="A0A381RSF7"/>
<name>A0A381RSF7_9ZZZZ</name>
<proteinExistence type="predicted"/>
<sequence>MRFILNILCYLIGILWLAAGLSGVIDPAFFTESDYATIHVQITGNLGISDIRALGGFFAFLG</sequence>
<reference evidence="1" key="1">
    <citation type="submission" date="2018-05" db="EMBL/GenBank/DDBJ databases">
        <authorList>
            <person name="Lanie J.A."/>
            <person name="Ng W.-L."/>
            <person name="Kazmierczak K.M."/>
            <person name="Andrzejewski T.M."/>
            <person name="Davidsen T.M."/>
            <person name="Wayne K.J."/>
            <person name="Tettelin H."/>
            <person name="Glass J.I."/>
            <person name="Rusch D."/>
            <person name="Podicherti R."/>
            <person name="Tsui H.-C.T."/>
            <person name="Winkler M.E."/>
        </authorList>
    </citation>
    <scope>NUCLEOTIDE SEQUENCE</scope>
</reference>
<gene>
    <name evidence="1" type="ORF">METZ01_LOCUS45711</name>
</gene>
<dbReference type="EMBL" id="UINC01002095">
    <property type="protein sequence ID" value="SUZ92857.1"/>
    <property type="molecule type" value="Genomic_DNA"/>
</dbReference>
<organism evidence="1">
    <name type="scientific">marine metagenome</name>
    <dbReference type="NCBI Taxonomy" id="408172"/>
    <lineage>
        <taxon>unclassified sequences</taxon>
        <taxon>metagenomes</taxon>
        <taxon>ecological metagenomes</taxon>
    </lineage>
</organism>
<accession>A0A381RSF7</accession>
<feature type="non-terminal residue" evidence="1">
    <location>
        <position position="62"/>
    </location>
</feature>
<evidence type="ECO:0000313" key="1">
    <source>
        <dbReference type="EMBL" id="SUZ92857.1"/>
    </source>
</evidence>